<dbReference type="SFLD" id="SFLDG00179">
    <property type="entry name" value="mandelate_racemase"/>
    <property type="match status" value="1"/>
</dbReference>
<dbReference type="InterPro" id="IPR013342">
    <property type="entry name" value="Mandelate_racemase_C"/>
</dbReference>
<dbReference type="Gene3D" id="3.20.20.120">
    <property type="entry name" value="Enolase-like C-terminal domain"/>
    <property type="match status" value="1"/>
</dbReference>
<keyword evidence="7" id="KW-1185">Reference proteome</keyword>
<dbReference type="SUPFAM" id="SSF54826">
    <property type="entry name" value="Enolase N-terminal domain-like"/>
    <property type="match status" value="1"/>
</dbReference>
<dbReference type="Pfam" id="PF02746">
    <property type="entry name" value="MR_MLE_N"/>
    <property type="match status" value="1"/>
</dbReference>
<dbReference type="PROSITE" id="PS00909">
    <property type="entry name" value="MR_MLE_2"/>
    <property type="match status" value="1"/>
</dbReference>
<dbReference type="PANTHER" id="PTHR48080">
    <property type="entry name" value="D-GALACTONATE DEHYDRATASE-RELATED"/>
    <property type="match status" value="1"/>
</dbReference>
<dbReference type="InterPro" id="IPR018110">
    <property type="entry name" value="Mandel_Rmase/mucon_lact_enz_CS"/>
</dbReference>
<comment type="function">
    <text evidence="4">Catalyzes the dehydration of D-galactonate to 2-keto-3-deoxy-D-galactonate.</text>
</comment>
<dbReference type="NCBIfam" id="NF010624">
    <property type="entry name" value="PRK14017.1"/>
    <property type="match status" value="1"/>
</dbReference>
<feature type="active site" description="Proton donor/acceptor" evidence="4">
    <location>
        <position position="297"/>
    </location>
</feature>
<dbReference type="InterPro" id="IPR034593">
    <property type="entry name" value="DgoD-like"/>
</dbReference>
<proteinExistence type="inferred from homology"/>
<reference evidence="6 7" key="1">
    <citation type="submission" date="2024-05" db="EMBL/GenBank/DDBJ databases">
        <title>Roseateles sp. DJS-2-20 16S ribosomal RNA gene Genome sequencing and assembly.</title>
        <authorList>
            <person name="Woo H."/>
        </authorList>
    </citation>
    <scope>NUCLEOTIDE SEQUENCE [LARGE SCALE GENOMIC DNA]</scope>
    <source>
        <strain evidence="6 7">DJS-2-20</strain>
    </source>
</reference>
<dbReference type="InterPro" id="IPR013341">
    <property type="entry name" value="Mandelate_racemase_N_dom"/>
</dbReference>
<organism evidence="6 7">
    <name type="scientific">Roseateles paludis</name>
    <dbReference type="NCBI Taxonomy" id="3145238"/>
    <lineage>
        <taxon>Bacteria</taxon>
        <taxon>Pseudomonadati</taxon>
        <taxon>Pseudomonadota</taxon>
        <taxon>Betaproteobacteria</taxon>
        <taxon>Burkholderiales</taxon>
        <taxon>Sphaerotilaceae</taxon>
        <taxon>Roseateles</taxon>
    </lineage>
</organism>
<evidence type="ECO:0000313" key="7">
    <source>
        <dbReference type="Proteomes" id="UP001495147"/>
    </source>
</evidence>
<evidence type="ECO:0000313" key="6">
    <source>
        <dbReference type="EMBL" id="MEO3692013.1"/>
    </source>
</evidence>
<feature type="binding site" evidence="4">
    <location>
        <position position="195"/>
    </location>
    <ligand>
        <name>Mg(2+)</name>
        <dbReference type="ChEBI" id="CHEBI:18420"/>
    </ligand>
</feature>
<dbReference type="SUPFAM" id="SSF51604">
    <property type="entry name" value="Enolase C-terminal domain-like"/>
    <property type="match status" value="1"/>
</dbReference>
<comment type="pathway">
    <text evidence="4">Carbohydrate acid metabolism; D-galactonate degradation; D-glyceraldehyde 3-phosphate and pyruvate from D-galactonate: step 1/3.</text>
</comment>
<dbReference type="InterPro" id="IPR029065">
    <property type="entry name" value="Enolase_C-like"/>
</dbReference>
<comment type="catalytic activity">
    <reaction evidence="4">
        <text>D-galactonate = 2-dehydro-3-deoxy-D-galactonate + H2O</text>
        <dbReference type="Rhea" id="RHEA:18649"/>
        <dbReference type="ChEBI" id="CHEBI:12931"/>
        <dbReference type="ChEBI" id="CHEBI:15377"/>
        <dbReference type="ChEBI" id="CHEBI:57989"/>
        <dbReference type="EC" id="4.2.1.6"/>
    </reaction>
</comment>
<accession>A0ABV0G2Q4</accession>
<dbReference type="SMART" id="SM00922">
    <property type="entry name" value="MR_MLE"/>
    <property type="match status" value="1"/>
</dbReference>
<dbReference type="GO" id="GO:0008869">
    <property type="term" value="F:galactonate dehydratase activity"/>
    <property type="evidence" value="ECO:0007669"/>
    <property type="project" value="UniProtKB-EC"/>
</dbReference>
<evidence type="ECO:0000259" key="5">
    <source>
        <dbReference type="SMART" id="SM00922"/>
    </source>
</evidence>
<comment type="cofactor">
    <cofactor evidence="4">
        <name>Mg(2+)</name>
        <dbReference type="ChEBI" id="CHEBI:18420"/>
    </cofactor>
    <text evidence="4">Binds 1 Mg(2+) ion per subunit.</text>
</comment>
<dbReference type="EC" id="4.2.1.6" evidence="4"/>
<feature type="site" description="Increases basicity of active site His" evidence="4">
    <location>
        <position position="270"/>
    </location>
</feature>
<feature type="domain" description="Mandelate racemase/muconate lactonizing enzyme C-terminal" evidence="5">
    <location>
        <begin position="137"/>
        <end position="242"/>
    </location>
</feature>
<dbReference type="InterPro" id="IPR023592">
    <property type="entry name" value="Galactonate_deHydtase"/>
</dbReference>
<feature type="site" description="Transition state stabilizer" evidence="4">
    <location>
        <position position="322"/>
    </location>
</feature>
<evidence type="ECO:0000256" key="1">
    <source>
        <dbReference type="ARBA" id="ARBA00022723"/>
    </source>
</evidence>
<evidence type="ECO:0000256" key="3">
    <source>
        <dbReference type="ARBA" id="ARBA00023239"/>
    </source>
</evidence>
<dbReference type="EMBL" id="JBDPZD010000002">
    <property type="protein sequence ID" value="MEO3692013.1"/>
    <property type="molecule type" value="Genomic_DNA"/>
</dbReference>
<dbReference type="PROSITE" id="PS00908">
    <property type="entry name" value="MR_MLE_1"/>
    <property type="match status" value="1"/>
</dbReference>
<keyword evidence="2 4" id="KW-0460">Magnesium</keyword>
<dbReference type="CDD" id="cd03325">
    <property type="entry name" value="D-galactonate_dehydratase"/>
    <property type="match status" value="1"/>
</dbReference>
<name>A0ABV0G2Q4_9BURK</name>
<feature type="binding site" evidence="4">
    <location>
        <position position="247"/>
    </location>
    <ligand>
        <name>Mg(2+)</name>
        <dbReference type="ChEBI" id="CHEBI:18420"/>
    </ligand>
</feature>
<sequence length="394" mass="43852">MLTGPSHRIRCPMKITKLSTFRVAPRWMFLKVETDEGIDGWGEPVVEGKSLSTEAAVHEFAPYLVGQDPMRINDLWQVMYRGGFYRGGPTLMSAIAGIDQALWDIKGKALGVPVYQLLGGLVRDKMKVYSWVGGDRPSDVIRDIKRLHERGFDTFKMNGSVEMGPLDNSAKVDAAIARIAEIREAFGNTIEFGIDFHGRIGLPMAKTMLRELEPHRPLFVEEPVLAEQDEHYARLAQHTSIPLAAGERMYSRFEFKRVFEAGGLAIVQPDPSHAGGISECLKIAAMAEAYDVALAPHCPLGPVALAACLHLDFVSHNAVLQEQSIGIHYNQGVEPLDYVLNPEDFVIQDGYMLPFTKPGLGVVMNEAHIREASLRAPDWRNPLWRHEDGSVAEW</sequence>
<comment type="miscellaneous">
    <text evidence="4">Reaction proceeds via an anti dehydration.</text>
</comment>
<feature type="binding site" evidence="4">
    <location>
        <position position="221"/>
    </location>
    <ligand>
        <name>Mg(2+)</name>
        <dbReference type="ChEBI" id="CHEBI:18420"/>
    </ligand>
</feature>
<dbReference type="RefSeq" id="WP_347704819.1">
    <property type="nucleotide sequence ID" value="NZ_JBDPZD010000002.1"/>
</dbReference>
<dbReference type="HAMAP" id="MF_01289">
    <property type="entry name" value="Galacton_dehydrat"/>
    <property type="match status" value="1"/>
</dbReference>
<feature type="active site" description="Proton donor/acceptor" evidence="4">
    <location>
        <position position="197"/>
    </location>
</feature>
<comment type="similarity">
    <text evidence="4">Belongs to the mandelate racemase/muconate lactonizing enzyme family. GalD subfamily.</text>
</comment>
<evidence type="ECO:0000256" key="2">
    <source>
        <dbReference type="ARBA" id="ARBA00022842"/>
    </source>
</evidence>
<dbReference type="Gene3D" id="3.30.390.10">
    <property type="entry name" value="Enolase-like, N-terminal domain"/>
    <property type="match status" value="1"/>
</dbReference>
<evidence type="ECO:0000256" key="4">
    <source>
        <dbReference type="HAMAP-Rule" id="MF_01289"/>
    </source>
</evidence>
<dbReference type="InterPro" id="IPR029017">
    <property type="entry name" value="Enolase-like_N"/>
</dbReference>
<gene>
    <name evidence="4 6" type="primary">dgoD</name>
    <name evidence="6" type="ORF">ABDJ85_11070</name>
</gene>
<dbReference type="SFLD" id="SFLDF00003">
    <property type="entry name" value="D-galactonate_dehydratase"/>
    <property type="match status" value="1"/>
</dbReference>
<dbReference type="InterPro" id="IPR036849">
    <property type="entry name" value="Enolase-like_C_sf"/>
</dbReference>
<dbReference type="PANTHER" id="PTHR48080:SF2">
    <property type="entry name" value="D-GALACTONATE DEHYDRATASE"/>
    <property type="match status" value="1"/>
</dbReference>
<protein>
    <recommendedName>
        <fullName evidence="4">D-galactonate dehydratase</fullName>
        <shortName evidence="4">GalD</shortName>
        <ecNumber evidence="4">4.2.1.6</ecNumber>
    </recommendedName>
</protein>
<comment type="caution">
    <text evidence="6">The sequence shown here is derived from an EMBL/GenBank/DDBJ whole genome shotgun (WGS) entry which is preliminary data.</text>
</comment>
<dbReference type="SFLD" id="SFLDS00001">
    <property type="entry name" value="Enolase"/>
    <property type="match status" value="1"/>
</dbReference>
<keyword evidence="1 4" id="KW-0479">Metal-binding</keyword>
<keyword evidence="3 4" id="KW-0456">Lyase</keyword>
<dbReference type="Pfam" id="PF13378">
    <property type="entry name" value="MR_MLE_C"/>
    <property type="match status" value="1"/>
</dbReference>
<dbReference type="Proteomes" id="UP001495147">
    <property type="component" value="Unassembled WGS sequence"/>
</dbReference>